<proteinExistence type="predicted"/>
<protein>
    <submittedName>
        <fullName evidence="1">DUF2161 domain-containing phosphodiesterase</fullName>
    </submittedName>
</protein>
<dbReference type="Pfam" id="PF09929">
    <property type="entry name" value="DUF2161"/>
    <property type="match status" value="1"/>
</dbReference>
<keyword evidence="2" id="KW-1185">Reference proteome</keyword>
<reference evidence="1 2" key="1">
    <citation type="submission" date="2024-09" db="EMBL/GenBank/DDBJ databases">
        <authorList>
            <person name="Sun Q."/>
            <person name="Mori K."/>
        </authorList>
    </citation>
    <scope>NUCLEOTIDE SEQUENCE [LARGE SCALE GENOMIC DNA]</scope>
    <source>
        <strain evidence="1 2">CECT 8726</strain>
    </source>
</reference>
<dbReference type="EMBL" id="JBHMEA010000016">
    <property type="protein sequence ID" value="MFB9231310.1"/>
    <property type="molecule type" value="Genomic_DNA"/>
</dbReference>
<name>A0ABV5JCX9_9RHOB</name>
<evidence type="ECO:0000313" key="2">
    <source>
        <dbReference type="Proteomes" id="UP001589683"/>
    </source>
</evidence>
<gene>
    <name evidence="1" type="ORF">ACFFUT_05865</name>
</gene>
<organism evidence="1 2">
    <name type="scientific">Pseudohalocynthiibacter aestuariivivens</name>
    <dbReference type="NCBI Taxonomy" id="1591409"/>
    <lineage>
        <taxon>Bacteria</taxon>
        <taxon>Pseudomonadati</taxon>
        <taxon>Pseudomonadota</taxon>
        <taxon>Alphaproteobacteria</taxon>
        <taxon>Rhodobacterales</taxon>
        <taxon>Paracoccaceae</taxon>
        <taxon>Pseudohalocynthiibacter</taxon>
    </lineage>
</organism>
<dbReference type="Proteomes" id="UP001589683">
    <property type="component" value="Unassembled WGS sequence"/>
</dbReference>
<dbReference type="InterPro" id="IPR018679">
    <property type="entry name" value="DUF2161"/>
</dbReference>
<sequence length="224" mass="24739">MTRLRETELYPPIKAYLQSQGYVVKSEVLAADVVACRDEEEPVIVELKTGFSLSLFHQGVARQSVTDIVYLAVPMGKGRLFSKTLKDNISLCRRLGLGLITVRLRDQLVEVHLDPGSFKPRKSKTKKTRLLREFARREGDPNTGGATRKGLVTAYRQDALRCAGYLAENGATKGAEVAHTTGVENATRIMSDDHYGWFERVSTGVYTVTPTGLSGLKSYGFAPK</sequence>
<dbReference type="RefSeq" id="WP_213888888.1">
    <property type="nucleotide sequence ID" value="NZ_JAGFNU010000005.1"/>
</dbReference>
<evidence type="ECO:0000313" key="1">
    <source>
        <dbReference type="EMBL" id="MFB9231310.1"/>
    </source>
</evidence>
<comment type="caution">
    <text evidence="1">The sequence shown here is derived from an EMBL/GenBank/DDBJ whole genome shotgun (WGS) entry which is preliminary data.</text>
</comment>
<accession>A0ABV5JCX9</accession>